<feature type="compositionally biased region" description="Basic and acidic residues" evidence="1">
    <location>
        <begin position="1"/>
        <end position="11"/>
    </location>
</feature>
<comment type="caution">
    <text evidence="2">The sequence shown here is derived from an EMBL/GenBank/DDBJ whole genome shotgun (WGS) entry which is preliminary data.</text>
</comment>
<organism evidence="2 3">
    <name type="scientific">Natronospira bacteriovora</name>
    <dbReference type="NCBI Taxonomy" id="3069753"/>
    <lineage>
        <taxon>Bacteria</taxon>
        <taxon>Pseudomonadati</taxon>
        <taxon>Pseudomonadota</taxon>
        <taxon>Gammaproteobacteria</taxon>
        <taxon>Natronospirales</taxon>
        <taxon>Natronospiraceae</taxon>
        <taxon>Natronospira</taxon>
    </lineage>
</organism>
<name>A0ABU0W5C9_9GAMM</name>
<accession>A0ABU0W5C9</accession>
<dbReference type="RefSeq" id="WP_306727688.1">
    <property type="nucleotide sequence ID" value="NZ_JAVDDT010000002.1"/>
</dbReference>
<dbReference type="Proteomes" id="UP001239019">
    <property type="component" value="Unassembled WGS sequence"/>
</dbReference>
<feature type="region of interest" description="Disordered" evidence="1">
    <location>
        <begin position="1"/>
        <end position="20"/>
    </location>
</feature>
<gene>
    <name evidence="2" type="ORF">RBH19_04890</name>
</gene>
<evidence type="ECO:0000313" key="2">
    <source>
        <dbReference type="EMBL" id="MDQ2069201.1"/>
    </source>
</evidence>
<protein>
    <submittedName>
        <fullName evidence="2">Uncharacterized protein</fullName>
    </submittedName>
</protein>
<reference evidence="2 3" key="1">
    <citation type="submission" date="2023-08" db="EMBL/GenBank/DDBJ databases">
        <title>Whole-genome sequencing of halo(alkali)philic microorganisms from hypersaline lakes.</title>
        <authorList>
            <person name="Sorokin D.Y."/>
            <person name="Abbas B."/>
            <person name="Merkel A.Y."/>
        </authorList>
    </citation>
    <scope>NUCLEOTIDE SEQUENCE [LARGE SCALE GENOMIC DNA]</scope>
    <source>
        <strain evidence="2 3">AB-CW4</strain>
    </source>
</reference>
<evidence type="ECO:0000256" key="1">
    <source>
        <dbReference type="SAM" id="MobiDB-lite"/>
    </source>
</evidence>
<dbReference type="EMBL" id="JAVDDT010000002">
    <property type="protein sequence ID" value="MDQ2069201.1"/>
    <property type="molecule type" value="Genomic_DNA"/>
</dbReference>
<evidence type="ECO:0000313" key="3">
    <source>
        <dbReference type="Proteomes" id="UP001239019"/>
    </source>
</evidence>
<proteinExistence type="predicted"/>
<sequence length="78" mass="9490">MRAVERAEIGRRPQQTADDEQFRGIARHPLARRWLLRRYREATRLVATAENTRTRERWTLEVRRLQAEMSRLGMEEKR</sequence>
<keyword evidence="3" id="KW-1185">Reference proteome</keyword>